<evidence type="ECO:0000313" key="1">
    <source>
        <dbReference type="EMBL" id="CEH18559.1"/>
    </source>
</evidence>
<dbReference type="EMBL" id="CCYA01000275">
    <property type="protein sequence ID" value="CEH18559.1"/>
    <property type="molecule type" value="Genomic_DNA"/>
</dbReference>
<dbReference type="AlphaFoldDB" id="A0A0P1BQZ4"/>
<dbReference type="Proteomes" id="UP000054845">
    <property type="component" value="Unassembled WGS sequence"/>
</dbReference>
<sequence>MATYTHSYNSPNGRFLNQNLTAGWMGLTLIIRHDAIEEKLLILSLANKIVDWTSPTGYYSRVQLRLAAQTDLGDKRHSSR</sequence>
<organism evidence="1 2">
    <name type="scientific">Ceraceosorus bombacis</name>
    <dbReference type="NCBI Taxonomy" id="401625"/>
    <lineage>
        <taxon>Eukaryota</taxon>
        <taxon>Fungi</taxon>
        <taxon>Dikarya</taxon>
        <taxon>Basidiomycota</taxon>
        <taxon>Ustilaginomycotina</taxon>
        <taxon>Exobasidiomycetes</taxon>
        <taxon>Ceraceosorales</taxon>
        <taxon>Ceraceosoraceae</taxon>
        <taxon>Ceraceosorus</taxon>
    </lineage>
</organism>
<reference evidence="1 2" key="1">
    <citation type="submission" date="2014-09" db="EMBL/GenBank/DDBJ databases">
        <authorList>
            <person name="Magalhaes I.L.F."/>
            <person name="Oliveira U."/>
            <person name="Santos F.R."/>
            <person name="Vidigal T.H.D.A."/>
            <person name="Brescovit A.D."/>
            <person name="Santos A.J."/>
        </authorList>
    </citation>
    <scope>NUCLEOTIDE SEQUENCE [LARGE SCALE GENOMIC DNA]</scope>
</reference>
<proteinExistence type="predicted"/>
<keyword evidence="2" id="KW-1185">Reference proteome</keyword>
<evidence type="ECO:0000313" key="2">
    <source>
        <dbReference type="Proteomes" id="UP000054845"/>
    </source>
</evidence>
<accession>A0A0P1BQZ4</accession>
<protein>
    <submittedName>
        <fullName evidence="1">Uncharacterized protein</fullName>
    </submittedName>
</protein>
<name>A0A0P1BQZ4_9BASI</name>